<evidence type="ECO:0000313" key="2">
    <source>
        <dbReference type="EMBL" id="CAB4886405.1"/>
    </source>
</evidence>
<dbReference type="SUPFAM" id="SSF51182">
    <property type="entry name" value="RmlC-like cupins"/>
    <property type="match status" value="1"/>
</dbReference>
<accession>A0A6J7EZ01</accession>
<proteinExistence type="predicted"/>
<dbReference type="CDD" id="cd02236">
    <property type="entry name" value="cupin_CV2614-like"/>
    <property type="match status" value="1"/>
</dbReference>
<sequence>MLLDAQRLTVLDQPLRYPKKGAAQVSSSIVTLEPGQETGWHRHAAPMYAYVLEGTITVEYDGGVVKDYPAGTALLEAVGTWHNGTNKGTSPARVLVVNMGAKGVKNTVKRP</sequence>
<protein>
    <submittedName>
        <fullName evidence="2">Unannotated protein</fullName>
    </submittedName>
</protein>
<dbReference type="EMBL" id="CAFBLS010000311">
    <property type="protein sequence ID" value="CAB4886405.1"/>
    <property type="molecule type" value="Genomic_DNA"/>
</dbReference>
<dbReference type="PANTHER" id="PTHR38599:SF1">
    <property type="entry name" value="CUPIN DOMAIN PROTEIN (AFU_ORTHOLOGUE AFUA_3G13620)"/>
    <property type="match status" value="1"/>
</dbReference>
<dbReference type="Gene3D" id="2.60.120.10">
    <property type="entry name" value="Jelly Rolls"/>
    <property type="match status" value="1"/>
</dbReference>
<evidence type="ECO:0000259" key="1">
    <source>
        <dbReference type="Pfam" id="PF07883"/>
    </source>
</evidence>
<name>A0A6J7EZ01_9ZZZZ</name>
<organism evidence="2">
    <name type="scientific">freshwater metagenome</name>
    <dbReference type="NCBI Taxonomy" id="449393"/>
    <lineage>
        <taxon>unclassified sequences</taxon>
        <taxon>metagenomes</taxon>
        <taxon>ecological metagenomes</taxon>
    </lineage>
</organism>
<dbReference type="InterPro" id="IPR014710">
    <property type="entry name" value="RmlC-like_jellyroll"/>
</dbReference>
<feature type="domain" description="Cupin type-2" evidence="1">
    <location>
        <begin position="29"/>
        <end position="97"/>
    </location>
</feature>
<gene>
    <name evidence="2" type="ORF">UFOPK3402_01902</name>
</gene>
<dbReference type="Pfam" id="PF07883">
    <property type="entry name" value="Cupin_2"/>
    <property type="match status" value="1"/>
</dbReference>
<dbReference type="AlphaFoldDB" id="A0A6J7EZ01"/>
<dbReference type="InterPro" id="IPR011051">
    <property type="entry name" value="RmlC_Cupin_sf"/>
</dbReference>
<reference evidence="2" key="1">
    <citation type="submission" date="2020-05" db="EMBL/GenBank/DDBJ databases">
        <authorList>
            <person name="Chiriac C."/>
            <person name="Salcher M."/>
            <person name="Ghai R."/>
            <person name="Kavagutti S V."/>
        </authorList>
    </citation>
    <scope>NUCLEOTIDE SEQUENCE</scope>
</reference>
<dbReference type="InterPro" id="IPR013096">
    <property type="entry name" value="Cupin_2"/>
</dbReference>
<dbReference type="PANTHER" id="PTHR38599">
    <property type="entry name" value="CUPIN DOMAIN PROTEIN (AFU_ORTHOLOGUE AFUA_3G13620)"/>
    <property type="match status" value="1"/>
</dbReference>